<dbReference type="KEGG" id="vg:22111191"/>
<proteinExistence type="predicted"/>
<accession>A0A097EXB0</accession>
<keyword evidence="1" id="KW-1133">Transmembrane helix</keyword>
<evidence type="ECO:0000313" key="3">
    <source>
        <dbReference type="Proteomes" id="UP000029889"/>
    </source>
</evidence>
<gene>
    <name evidence="2" type="primary">151</name>
    <name evidence="2" type="ORF">PBI_121Q_151</name>
</gene>
<dbReference type="RefSeq" id="YP_009101738.1">
    <property type="nucleotide sequence ID" value="NC_025447.1"/>
</dbReference>
<dbReference type="Proteomes" id="UP000029889">
    <property type="component" value="Segment"/>
</dbReference>
<keyword evidence="1" id="KW-0472">Membrane</keyword>
<dbReference type="OrthoDB" id="39597at10239"/>
<keyword evidence="3" id="KW-1185">Reference proteome</keyword>
<dbReference type="EMBL" id="KM507819">
    <property type="protein sequence ID" value="AIT14041.1"/>
    <property type="molecule type" value="Genomic_DNA"/>
</dbReference>
<organism evidence="2 3">
    <name type="scientific">Escherichia phage 121Q</name>
    <dbReference type="NCBI Taxonomy" id="1555202"/>
    <lineage>
        <taxon>Viruses</taxon>
        <taxon>Duplodnaviria</taxon>
        <taxon>Heunggongvirae</taxon>
        <taxon>Uroviricota</taxon>
        <taxon>Caudoviricetes</taxon>
        <taxon>Asteriusvirus</taxon>
        <taxon>Asteriusvirus av121Q</taxon>
    </lineage>
</organism>
<evidence type="ECO:0000313" key="2">
    <source>
        <dbReference type="EMBL" id="AIT14041.1"/>
    </source>
</evidence>
<evidence type="ECO:0000256" key="1">
    <source>
        <dbReference type="SAM" id="Phobius"/>
    </source>
</evidence>
<feature type="transmembrane region" description="Helical" evidence="1">
    <location>
        <begin position="6"/>
        <end position="25"/>
    </location>
</feature>
<sequence>MSLITFTIICCITIVLCRLIHVYSYHKALRIEQEIYNENREPEPVKKPPSPYGLKREMHSQSKKWGYAITKNGYIYTASNGYFQIHHELEVAVQILWEMEDIGGYERTKFEFISNDPGTSRET</sequence>
<dbReference type="GeneID" id="22111191"/>
<name>A0A097EXB0_9CAUD</name>
<reference evidence="2 3" key="1">
    <citation type="submission" date="2014-09" db="EMBL/GenBank/DDBJ databases">
        <authorList>
            <person name="Lapin J.S."/>
            <person name="Pope W.H."/>
            <person name="Hua J."/>
            <person name="Ford M.E."/>
            <person name="Conway J.F."/>
            <person name="Hatfull G.F."/>
            <person name="Hendrix R.W."/>
        </authorList>
    </citation>
    <scope>NUCLEOTIDE SEQUENCE [LARGE SCALE GENOMIC DNA]</scope>
</reference>
<keyword evidence="1" id="KW-0812">Transmembrane</keyword>
<protein>
    <submittedName>
        <fullName evidence="2">Uncharacterized protein</fullName>
    </submittedName>
</protein>